<dbReference type="PANTHER" id="PTHR22617">
    <property type="entry name" value="CHEMOTAXIS SENSOR HISTIDINE KINASE-RELATED"/>
    <property type="match status" value="1"/>
</dbReference>
<dbReference type="RefSeq" id="WP_418161540.1">
    <property type="nucleotide sequence ID" value="NZ_JBBLZC010000032.1"/>
</dbReference>
<dbReference type="SMART" id="SM00260">
    <property type="entry name" value="CheW"/>
    <property type="match status" value="1"/>
</dbReference>
<accession>A0ABU8XXA8</accession>
<dbReference type="PROSITE" id="PS50851">
    <property type="entry name" value="CHEW"/>
    <property type="match status" value="1"/>
</dbReference>
<comment type="caution">
    <text evidence="2">The sequence shown here is derived from an EMBL/GenBank/DDBJ whole genome shotgun (WGS) entry which is preliminary data.</text>
</comment>
<gene>
    <name evidence="2" type="ORF">U1T56_21270</name>
</gene>
<dbReference type="InterPro" id="IPR039315">
    <property type="entry name" value="CheW"/>
</dbReference>
<evidence type="ECO:0000313" key="2">
    <source>
        <dbReference type="EMBL" id="MEK0085691.1"/>
    </source>
</evidence>
<dbReference type="InterPro" id="IPR036061">
    <property type="entry name" value="CheW-like_dom_sf"/>
</dbReference>
<dbReference type="Pfam" id="PF01584">
    <property type="entry name" value="CheW"/>
    <property type="match status" value="1"/>
</dbReference>
<dbReference type="SUPFAM" id="SSF50341">
    <property type="entry name" value="CheW-like"/>
    <property type="match status" value="1"/>
</dbReference>
<feature type="domain" description="CheW-like" evidence="1">
    <location>
        <begin position="15"/>
        <end position="159"/>
    </location>
</feature>
<evidence type="ECO:0000259" key="1">
    <source>
        <dbReference type="PROSITE" id="PS50851"/>
    </source>
</evidence>
<dbReference type="Proteomes" id="UP001375743">
    <property type="component" value="Unassembled WGS sequence"/>
</dbReference>
<protein>
    <submittedName>
        <fullName evidence="2">Chemotaxis protein CheW</fullName>
    </submittedName>
</protein>
<dbReference type="EMBL" id="JBBLZC010000032">
    <property type="protein sequence ID" value="MEK0085691.1"/>
    <property type="molecule type" value="Genomic_DNA"/>
</dbReference>
<keyword evidence="3" id="KW-1185">Reference proteome</keyword>
<name>A0ABU8XXA8_9PROT</name>
<proteinExistence type="predicted"/>
<evidence type="ECO:0000313" key="3">
    <source>
        <dbReference type="Proteomes" id="UP001375743"/>
    </source>
</evidence>
<dbReference type="Gene3D" id="2.40.50.180">
    <property type="entry name" value="CheA-289, Domain 4"/>
    <property type="match status" value="1"/>
</dbReference>
<dbReference type="PANTHER" id="PTHR22617:SF23">
    <property type="entry name" value="CHEMOTAXIS PROTEIN CHEW"/>
    <property type="match status" value="1"/>
</dbReference>
<sequence length="167" mass="17992">MQHAEKSRVVGPGRAGEFLTFALDHETFAIPVEAVREVVDPLPTAQVPRAPDFAPALVNVRGNVVALIDLRRRLAMPPAPADAEARVVVSEVAIGGEPTLVGIQTDAVHGVIDVRGAVVEPLPKLGTRWRTEFIQGVVRQDRGFVIILDMARILAPDDAARRSTDRG</sequence>
<organism evidence="2 3">
    <name type="scientific">Benzoatithermus flavus</name>
    <dbReference type="NCBI Taxonomy" id="3108223"/>
    <lineage>
        <taxon>Bacteria</taxon>
        <taxon>Pseudomonadati</taxon>
        <taxon>Pseudomonadota</taxon>
        <taxon>Alphaproteobacteria</taxon>
        <taxon>Geminicoccales</taxon>
        <taxon>Geminicoccaceae</taxon>
        <taxon>Benzoatithermus</taxon>
    </lineage>
</organism>
<dbReference type="Gene3D" id="2.30.30.40">
    <property type="entry name" value="SH3 Domains"/>
    <property type="match status" value="1"/>
</dbReference>
<reference evidence="2 3" key="1">
    <citation type="submission" date="2024-01" db="EMBL/GenBank/DDBJ databases">
        <title>Multi-omics insights into the function and evolution of sodium benzoate biodegradation pathways in Benzoatithermus flavus gen. nov., sp. nov. from hot spring.</title>
        <authorList>
            <person name="Hu C.-J."/>
            <person name="Li W.-J."/>
        </authorList>
    </citation>
    <scope>NUCLEOTIDE SEQUENCE [LARGE SCALE GENOMIC DNA]</scope>
    <source>
        <strain evidence="2 3">SYSU G07066</strain>
    </source>
</reference>
<dbReference type="InterPro" id="IPR002545">
    <property type="entry name" value="CheW-lke_dom"/>
</dbReference>